<accession>A0A4Z0C5D6</accession>
<name>A0A4Z0C5D6_9BURK</name>
<organism evidence="1 2">
    <name type="scientific">Ramlibacter henchirensis</name>
    <dbReference type="NCBI Taxonomy" id="204072"/>
    <lineage>
        <taxon>Bacteria</taxon>
        <taxon>Pseudomonadati</taxon>
        <taxon>Pseudomonadota</taxon>
        <taxon>Betaproteobacteria</taxon>
        <taxon>Burkholderiales</taxon>
        <taxon>Comamonadaceae</taxon>
        <taxon>Ramlibacter</taxon>
    </lineage>
</organism>
<dbReference type="AlphaFoldDB" id="A0A4Z0C5D6"/>
<evidence type="ECO:0000313" key="1">
    <source>
        <dbReference type="EMBL" id="TFZ06122.1"/>
    </source>
</evidence>
<proteinExistence type="predicted"/>
<dbReference type="Proteomes" id="UP000298180">
    <property type="component" value="Unassembled WGS sequence"/>
</dbReference>
<comment type="caution">
    <text evidence="1">The sequence shown here is derived from an EMBL/GenBank/DDBJ whole genome shotgun (WGS) entry which is preliminary data.</text>
</comment>
<gene>
    <name evidence="1" type="ORF">EZ313_05625</name>
</gene>
<dbReference type="RefSeq" id="WP_135262208.1">
    <property type="nucleotide sequence ID" value="NZ_SMLM01000001.1"/>
</dbReference>
<dbReference type="EMBL" id="SMLM01000001">
    <property type="protein sequence ID" value="TFZ06122.1"/>
    <property type="molecule type" value="Genomic_DNA"/>
</dbReference>
<keyword evidence="2" id="KW-1185">Reference proteome</keyword>
<evidence type="ECO:0000313" key="2">
    <source>
        <dbReference type="Proteomes" id="UP000298180"/>
    </source>
</evidence>
<sequence>MSDTELRTVSRLRAADVLQINNDVRLFRVLSVEKLTGQFAGRCKVLLRSLDDSGDVTLMRAPGDLILVVPRLLGPVLLRPAP</sequence>
<reference evidence="1 2" key="1">
    <citation type="submission" date="2019-03" db="EMBL/GenBank/DDBJ databases">
        <title>Ramlibacter henchirensis DSM 14656, whole genome shotgun sequence.</title>
        <authorList>
            <person name="Zhang X."/>
            <person name="Feng G."/>
            <person name="Zhu H."/>
        </authorList>
    </citation>
    <scope>NUCLEOTIDE SEQUENCE [LARGE SCALE GENOMIC DNA]</scope>
    <source>
        <strain evidence="1 2">DSM 14656</strain>
    </source>
</reference>
<protein>
    <submittedName>
        <fullName evidence="1">Uncharacterized protein</fullName>
    </submittedName>
</protein>